<sequence>MQSGRSWSDVWRQVTALVPEAALPDGTLRSVWGESWQGTGTPRQTFSPNDGTPLTRPLELGRADVGAVLEACTRSHEAWSATDLDERRRRVSAALDAIAAQRELFAELLAWEIGKPLRQARTEVDRTVDGVRWYLDEIEGMLAGRGPLGVVSNIASWNYPLSVLVHAMLVQALSGNAVLAKSPSAGGQASVTLAVALARRAGVPLALVHGSGGTVGEALATAPEVAAVAFVGGRATGQVLGERLRGQPQRVMLEMEGVNPYGLWNFSDWARFEQHVRSGHDYAKQRCTAYPRFVVQRELVPQFLEHYLRAVSQVRVGHPLLDTEEAPLSAGPLIHERKVRDLRLRMQEATGLGAVTLHAGTLEGARLEPEQPREAYLAPHLLLGPPPRSRLYREEPFGPVDTVVVVDRPEDLVREMNVSRGSLVATLATDDHTFAQEVTPQIQAFKVGVNALRSRGDREEPFGGAGASWWGLYLGGEHLVRAVTAGPAGEALRGNFGPVWKSL</sequence>
<dbReference type="EMBL" id="BAABRV010000005">
    <property type="protein sequence ID" value="GAA5534001.1"/>
    <property type="molecule type" value="Genomic_DNA"/>
</dbReference>
<dbReference type="PANTHER" id="PTHR11699">
    <property type="entry name" value="ALDEHYDE DEHYDROGENASE-RELATED"/>
    <property type="match status" value="1"/>
</dbReference>
<dbReference type="Gene3D" id="3.40.605.10">
    <property type="entry name" value="Aldehyde Dehydrogenase, Chain A, domain 1"/>
    <property type="match status" value="1"/>
</dbReference>
<name>A0ABP9XF60_9DEIO</name>
<dbReference type="Gene3D" id="3.40.309.10">
    <property type="entry name" value="Aldehyde Dehydrogenase, Chain A, domain 2"/>
    <property type="match status" value="1"/>
</dbReference>
<reference evidence="3 4" key="1">
    <citation type="submission" date="2024-02" db="EMBL/GenBank/DDBJ databases">
        <title>Deinococcus aluminii NBRC 112889.</title>
        <authorList>
            <person name="Ichikawa N."/>
            <person name="Katano-Makiyama Y."/>
            <person name="Hidaka K."/>
        </authorList>
    </citation>
    <scope>NUCLEOTIDE SEQUENCE [LARGE SCALE GENOMIC DNA]</scope>
    <source>
        <strain evidence="3 4">NBRC 112889</strain>
    </source>
</reference>
<evidence type="ECO:0000313" key="4">
    <source>
        <dbReference type="Proteomes" id="UP001404956"/>
    </source>
</evidence>
<protein>
    <submittedName>
        <fullName evidence="3">Aldehyde dehydrogenase, thermostable</fullName>
    </submittedName>
</protein>
<gene>
    <name evidence="3" type="primary">aldHT</name>
    <name evidence="3" type="ORF">Dalu01_02409</name>
</gene>
<dbReference type="RefSeq" id="WP_345454930.1">
    <property type="nucleotide sequence ID" value="NZ_BAABRV010000005.1"/>
</dbReference>
<dbReference type="InterPro" id="IPR016163">
    <property type="entry name" value="Ald_DH_C"/>
</dbReference>
<organism evidence="3 4">
    <name type="scientific">Deinococcus aluminii</name>
    <dbReference type="NCBI Taxonomy" id="1656885"/>
    <lineage>
        <taxon>Bacteria</taxon>
        <taxon>Thermotogati</taxon>
        <taxon>Deinococcota</taxon>
        <taxon>Deinococci</taxon>
        <taxon>Deinococcales</taxon>
        <taxon>Deinococcaceae</taxon>
        <taxon>Deinococcus</taxon>
    </lineage>
</organism>
<evidence type="ECO:0000256" key="1">
    <source>
        <dbReference type="ARBA" id="ARBA00023002"/>
    </source>
</evidence>
<dbReference type="InterPro" id="IPR015590">
    <property type="entry name" value="Aldehyde_DH_dom"/>
</dbReference>
<feature type="domain" description="Aldehyde dehydrogenase" evidence="2">
    <location>
        <begin position="43"/>
        <end position="482"/>
    </location>
</feature>
<dbReference type="SUPFAM" id="SSF53720">
    <property type="entry name" value="ALDH-like"/>
    <property type="match status" value="1"/>
</dbReference>
<accession>A0ABP9XF60</accession>
<proteinExistence type="predicted"/>
<evidence type="ECO:0000259" key="2">
    <source>
        <dbReference type="Pfam" id="PF00171"/>
    </source>
</evidence>
<dbReference type="Proteomes" id="UP001404956">
    <property type="component" value="Unassembled WGS sequence"/>
</dbReference>
<comment type="caution">
    <text evidence="3">The sequence shown here is derived from an EMBL/GenBank/DDBJ whole genome shotgun (WGS) entry which is preliminary data.</text>
</comment>
<keyword evidence="4" id="KW-1185">Reference proteome</keyword>
<dbReference type="InterPro" id="IPR016161">
    <property type="entry name" value="Ald_DH/histidinol_DH"/>
</dbReference>
<evidence type="ECO:0000313" key="3">
    <source>
        <dbReference type="EMBL" id="GAA5534001.1"/>
    </source>
</evidence>
<dbReference type="InterPro" id="IPR016162">
    <property type="entry name" value="Ald_DH_N"/>
</dbReference>
<dbReference type="Pfam" id="PF00171">
    <property type="entry name" value="Aldedh"/>
    <property type="match status" value="1"/>
</dbReference>
<keyword evidence="1" id="KW-0560">Oxidoreductase</keyword>